<dbReference type="Proteomes" id="UP000879542">
    <property type="component" value="Unassembled WGS sequence"/>
</dbReference>
<proteinExistence type="predicted"/>
<dbReference type="EMBL" id="CAADAN010000021">
    <property type="protein sequence ID" value="VFD36130.1"/>
    <property type="molecule type" value="Genomic_DNA"/>
</dbReference>
<accession>A0A9P3YUB7</accession>
<dbReference type="Proteomes" id="UP000411588">
    <property type="component" value="Unassembled WGS sequence"/>
</dbReference>
<dbReference type="EMBL" id="DAEQIJ010000026">
    <property type="protein sequence ID" value="HBH2621753.1"/>
    <property type="molecule type" value="Genomic_DNA"/>
</dbReference>
<sequence>MLIEVTENNRELKVGDIVEINGGNKLYMILSLKETIGGYVIINMQNGYGSFGAYKSLSQLELDLKVRGYKLYSSDDYKLQLVPRE</sequence>
<evidence type="ECO:0000256" key="1">
    <source>
        <dbReference type="PROSITE-ProRule" id="PRU00182"/>
    </source>
</evidence>
<dbReference type="RefSeq" id="WP_009894535.1">
    <property type="nucleotide sequence ID" value="NZ_BIMY01000032.1"/>
</dbReference>
<reference evidence="2" key="3">
    <citation type="submission" date="2021-06" db="EMBL/GenBank/DDBJ databases">
        <authorList>
            <consortium name="NCBI Pathogen Detection Project"/>
        </authorList>
    </citation>
    <scope>NUCLEOTIDE SEQUENCE</scope>
    <source>
        <strain evidence="2">Clostridioides</strain>
    </source>
</reference>
<name>A0A9P3YUB7_CLODI</name>
<evidence type="ECO:0000313" key="4">
    <source>
        <dbReference type="Proteomes" id="UP000411588"/>
    </source>
</evidence>
<evidence type="ECO:0000313" key="2">
    <source>
        <dbReference type="EMBL" id="HBH2621753.1"/>
    </source>
</evidence>
<dbReference type="AlphaFoldDB" id="A0A9P3YUB7"/>
<reference evidence="2" key="1">
    <citation type="journal article" date="2018" name="Genome Biol.">
        <title>SKESA: strategic k-mer extension for scrupulous assemblies.</title>
        <authorList>
            <person name="Souvorov A."/>
            <person name="Agarwala R."/>
            <person name="Lipman D.J."/>
        </authorList>
    </citation>
    <scope>NUCLEOTIDE SEQUENCE</scope>
    <source>
        <strain evidence="2">Clostridioides</strain>
    </source>
</reference>
<evidence type="ECO:0000313" key="5">
    <source>
        <dbReference type="Proteomes" id="UP000879542"/>
    </source>
</evidence>
<dbReference type="GO" id="GO:0003723">
    <property type="term" value="F:RNA binding"/>
    <property type="evidence" value="ECO:0007669"/>
    <property type="project" value="UniProtKB-KW"/>
</dbReference>
<comment type="caution">
    <text evidence="2">The sequence shown here is derived from an EMBL/GenBank/DDBJ whole genome shotgun (WGS) entry which is preliminary data.</text>
</comment>
<dbReference type="PROSITE" id="PS50889">
    <property type="entry name" value="S4"/>
    <property type="match status" value="1"/>
</dbReference>
<protein>
    <submittedName>
        <fullName evidence="2">Uncharacterized protein</fullName>
    </submittedName>
</protein>
<organism evidence="2 5">
    <name type="scientific">Clostridioides difficile</name>
    <name type="common">Peptoclostridium difficile</name>
    <dbReference type="NCBI Taxonomy" id="1496"/>
    <lineage>
        <taxon>Bacteria</taxon>
        <taxon>Bacillati</taxon>
        <taxon>Bacillota</taxon>
        <taxon>Clostridia</taxon>
        <taxon>Peptostreptococcales</taxon>
        <taxon>Peptostreptococcaceae</taxon>
        <taxon>Clostridioides</taxon>
    </lineage>
</organism>
<reference evidence="3 4" key="2">
    <citation type="submission" date="2019-02" db="EMBL/GenBank/DDBJ databases">
        <authorList>
            <consortium name="Pathogen Informatics"/>
        </authorList>
    </citation>
    <scope>NUCLEOTIDE SEQUENCE [LARGE SCALE GENOMIC DNA]</scope>
    <source>
        <strain evidence="3">Clo34</strain>
        <strain evidence="4">clo34</strain>
    </source>
</reference>
<gene>
    <name evidence="2" type="ORF">KRQ00_003562</name>
    <name evidence="3" type="ORF">SAMEA1402399_03857</name>
</gene>
<keyword evidence="1" id="KW-0694">RNA-binding</keyword>
<evidence type="ECO:0000313" key="3">
    <source>
        <dbReference type="EMBL" id="VFD36130.1"/>
    </source>
</evidence>